<keyword evidence="1" id="KW-0479">Metal-binding</keyword>
<gene>
    <name evidence="5" type="primary">LOC105853018</name>
</gene>
<keyword evidence="1" id="KW-0863">Zinc-finger</keyword>
<dbReference type="Gene3D" id="4.10.60.10">
    <property type="entry name" value="Zinc finger, CCHC-type"/>
    <property type="match status" value="1"/>
</dbReference>
<dbReference type="Pfam" id="PF14223">
    <property type="entry name" value="Retrotran_gag_2"/>
    <property type="match status" value="1"/>
</dbReference>
<name>A0A1S3EKI6_CICAR</name>
<dbReference type="GO" id="GO:0008270">
    <property type="term" value="F:zinc ion binding"/>
    <property type="evidence" value="ECO:0007669"/>
    <property type="project" value="UniProtKB-KW"/>
</dbReference>
<dbReference type="SMART" id="SM00343">
    <property type="entry name" value="ZnF_C2HC"/>
    <property type="match status" value="1"/>
</dbReference>
<feature type="compositionally biased region" description="Low complexity" evidence="2">
    <location>
        <begin position="135"/>
        <end position="149"/>
    </location>
</feature>
<feature type="region of interest" description="Disordered" evidence="2">
    <location>
        <begin position="187"/>
        <end position="207"/>
    </location>
</feature>
<dbReference type="InterPro" id="IPR036875">
    <property type="entry name" value="Znf_CCHC_sf"/>
</dbReference>
<dbReference type="RefSeq" id="XP_012575456.1">
    <property type="nucleotide sequence ID" value="XM_012720002.1"/>
</dbReference>
<reference evidence="5" key="1">
    <citation type="submission" date="2025-08" db="UniProtKB">
        <authorList>
            <consortium name="RefSeq"/>
        </authorList>
    </citation>
    <scope>IDENTIFICATION</scope>
    <source>
        <tissue evidence="5">Etiolated seedlings</tissue>
    </source>
</reference>
<keyword evidence="4" id="KW-1185">Reference proteome</keyword>
<evidence type="ECO:0000313" key="4">
    <source>
        <dbReference type="Proteomes" id="UP000087171"/>
    </source>
</evidence>
<sequence length="234" mass="26882">MEENEVVADYFNRVQVVVNQMRTNGESLIKVVIIEKILRTLTQRYNHIMVAIEESKDLDKMKVEDLQGSLEACELRVRERCAATSTSQVQVLQPQDNKKTNQCNMKHKKGKRKFKWYKKYDSDEETGDSDDRSGSSRNQNISDNNNKNSNGKKKFNKKGIQCYNCKKWGHFANECKSKNVQIEDDEAQMAADDSDSDDVLLMTTTNGDHSPFSDKVLLIATTNQERSRKSVKNE</sequence>
<dbReference type="PANTHER" id="PTHR35317:SF35">
    <property type="entry name" value="DUF4219 DOMAIN-CONTAINING PROTEIN"/>
    <property type="match status" value="1"/>
</dbReference>
<protein>
    <submittedName>
        <fullName evidence="5">Uncharacterized protein LOC105853018</fullName>
    </submittedName>
</protein>
<dbReference type="InterPro" id="IPR001878">
    <property type="entry name" value="Znf_CCHC"/>
</dbReference>
<dbReference type="Pfam" id="PF00098">
    <property type="entry name" value="zf-CCHC"/>
    <property type="match status" value="1"/>
</dbReference>
<dbReference type="PANTHER" id="PTHR35317">
    <property type="entry name" value="OS04G0629600 PROTEIN"/>
    <property type="match status" value="1"/>
</dbReference>
<evidence type="ECO:0000256" key="2">
    <source>
        <dbReference type="SAM" id="MobiDB-lite"/>
    </source>
</evidence>
<dbReference type="PROSITE" id="PS50158">
    <property type="entry name" value="ZF_CCHC"/>
    <property type="match status" value="1"/>
</dbReference>
<feature type="region of interest" description="Disordered" evidence="2">
    <location>
        <begin position="122"/>
        <end position="153"/>
    </location>
</feature>
<evidence type="ECO:0000313" key="5">
    <source>
        <dbReference type="RefSeq" id="XP_012575456.1"/>
    </source>
</evidence>
<dbReference type="OrthoDB" id="1113347at2759"/>
<accession>A0A1S3EKI6</accession>
<evidence type="ECO:0000259" key="3">
    <source>
        <dbReference type="PROSITE" id="PS50158"/>
    </source>
</evidence>
<proteinExistence type="predicted"/>
<feature type="compositionally biased region" description="Acidic residues" evidence="2">
    <location>
        <begin position="187"/>
        <end position="198"/>
    </location>
</feature>
<dbReference type="GO" id="GO:0003676">
    <property type="term" value="F:nucleic acid binding"/>
    <property type="evidence" value="ECO:0007669"/>
    <property type="project" value="InterPro"/>
</dbReference>
<organism evidence="4 5">
    <name type="scientific">Cicer arietinum</name>
    <name type="common">Chickpea</name>
    <name type="synonym">Garbanzo</name>
    <dbReference type="NCBI Taxonomy" id="3827"/>
    <lineage>
        <taxon>Eukaryota</taxon>
        <taxon>Viridiplantae</taxon>
        <taxon>Streptophyta</taxon>
        <taxon>Embryophyta</taxon>
        <taxon>Tracheophyta</taxon>
        <taxon>Spermatophyta</taxon>
        <taxon>Magnoliopsida</taxon>
        <taxon>eudicotyledons</taxon>
        <taxon>Gunneridae</taxon>
        <taxon>Pentapetalae</taxon>
        <taxon>rosids</taxon>
        <taxon>fabids</taxon>
        <taxon>Fabales</taxon>
        <taxon>Fabaceae</taxon>
        <taxon>Papilionoideae</taxon>
        <taxon>50 kb inversion clade</taxon>
        <taxon>NPAAA clade</taxon>
        <taxon>Hologalegina</taxon>
        <taxon>IRL clade</taxon>
        <taxon>Cicereae</taxon>
        <taxon>Cicer</taxon>
    </lineage>
</organism>
<dbReference type="SUPFAM" id="SSF57756">
    <property type="entry name" value="Retrovirus zinc finger-like domains"/>
    <property type="match status" value="1"/>
</dbReference>
<keyword evidence="1" id="KW-0862">Zinc</keyword>
<dbReference type="AlphaFoldDB" id="A0A1S3EKI6"/>
<dbReference type="STRING" id="3827.A0A1S3EKI6"/>
<evidence type="ECO:0000256" key="1">
    <source>
        <dbReference type="PROSITE-ProRule" id="PRU00047"/>
    </source>
</evidence>
<feature type="domain" description="CCHC-type" evidence="3">
    <location>
        <begin position="162"/>
        <end position="177"/>
    </location>
</feature>
<dbReference type="Proteomes" id="UP000087171">
    <property type="component" value="Unplaced"/>
</dbReference>